<accession>A0AAD8CX46</accession>
<gene>
    <name evidence="1" type="ORF">AOXY_G23664</name>
</gene>
<reference evidence="1" key="1">
    <citation type="submission" date="2022-02" db="EMBL/GenBank/DDBJ databases">
        <title>Atlantic sturgeon de novo genome assembly.</title>
        <authorList>
            <person name="Stock M."/>
            <person name="Klopp C."/>
            <person name="Guiguen Y."/>
            <person name="Cabau C."/>
            <person name="Parinello H."/>
            <person name="Santidrian Yebra-Pimentel E."/>
            <person name="Kuhl H."/>
            <person name="Dirks R.P."/>
            <person name="Guessner J."/>
            <person name="Wuertz S."/>
            <person name="Du K."/>
            <person name="Schartl M."/>
        </authorList>
    </citation>
    <scope>NUCLEOTIDE SEQUENCE</scope>
    <source>
        <strain evidence="1">STURGEONOMICS-FGT-2020</strain>
        <tissue evidence="1">Whole blood</tissue>
    </source>
</reference>
<dbReference type="AlphaFoldDB" id="A0AAD8CX46"/>
<comment type="caution">
    <text evidence="1">The sequence shown here is derived from an EMBL/GenBank/DDBJ whole genome shotgun (WGS) entry which is preliminary data.</text>
</comment>
<dbReference type="EMBL" id="JAGXEW010000024">
    <property type="protein sequence ID" value="KAK1158650.1"/>
    <property type="molecule type" value="Genomic_DNA"/>
</dbReference>
<evidence type="ECO:0000313" key="2">
    <source>
        <dbReference type="Proteomes" id="UP001230051"/>
    </source>
</evidence>
<protein>
    <submittedName>
        <fullName evidence="1">Uncharacterized protein</fullName>
    </submittedName>
</protein>
<evidence type="ECO:0000313" key="1">
    <source>
        <dbReference type="EMBL" id="KAK1158650.1"/>
    </source>
</evidence>
<dbReference type="Proteomes" id="UP001230051">
    <property type="component" value="Unassembled WGS sequence"/>
</dbReference>
<name>A0AAD8CX46_ACIOX</name>
<proteinExistence type="predicted"/>
<organism evidence="1 2">
    <name type="scientific">Acipenser oxyrinchus oxyrinchus</name>
    <dbReference type="NCBI Taxonomy" id="40147"/>
    <lineage>
        <taxon>Eukaryota</taxon>
        <taxon>Metazoa</taxon>
        <taxon>Chordata</taxon>
        <taxon>Craniata</taxon>
        <taxon>Vertebrata</taxon>
        <taxon>Euteleostomi</taxon>
        <taxon>Actinopterygii</taxon>
        <taxon>Chondrostei</taxon>
        <taxon>Acipenseriformes</taxon>
        <taxon>Acipenseridae</taxon>
        <taxon>Acipenser</taxon>
    </lineage>
</organism>
<keyword evidence="2" id="KW-1185">Reference proteome</keyword>
<sequence>MKTWRWGDYKITILIPAGHVIAMVPADPAHRGRLQITFYSPKGVGALLRSPSPKIASVLYEPGVYGLRPRKHKKGLEPLIHPNQRAMAMSEHL</sequence>